<dbReference type="InterPro" id="IPR001826">
    <property type="entry name" value="RHS"/>
</dbReference>
<dbReference type="EMBL" id="CP137744">
    <property type="protein sequence ID" value="WOZ77714.1"/>
    <property type="molecule type" value="Genomic_DNA"/>
</dbReference>
<dbReference type="PRINTS" id="PR00394">
    <property type="entry name" value="RHSPROTEIN"/>
</dbReference>
<sequence length="387" mass="44867">MRGQIIERSIKQDGEERFWYDAADNRTTPDLPPVWDNLLKRLEGLRWEYDGFGRMTERHDSHRGSVQRFSYDDEHRISQVIIEGDAEFTRAEYRYDALGRRTEKQVWRRHTRNAERTQYAWSGLQMVGECSDSNPDAAVQYIYTENSYEPLDRVDSRGEHAEVYWYHTELNGLPEKVTDSSGDIVWQGVSTTWGRSERENSNADWDVPQNLRFQGQYLDRETGLHYNTFRYYDPCGGRYTQMDPIGLLGGLNTYTYVVDPLGWVDPWGLMCVPAKPEKVVNALKNFAGKDFHIGNQTFKLDKSGMKHILERHHPEYWDGSSKAQQSFLSSKMSINDVTDAITAVMKQNREVLVNRGSQGMYQIQGIHDGVEYTLGLNKGRIGQFYPN</sequence>
<dbReference type="NCBIfam" id="TIGR01643">
    <property type="entry name" value="YD_repeat_2x"/>
    <property type="match status" value="1"/>
</dbReference>
<feature type="domain" description="RHS protein conserved region" evidence="2">
    <location>
        <begin position="163"/>
        <end position="197"/>
    </location>
</feature>
<gene>
    <name evidence="3" type="ORF">Q8Y70_01180</name>
</gene>
<comment type="similarity">
    <text evidence="1">Belongs to the RHS family.</text>
</comment>
<dbReference type="InterPro" id="IPR022385">
    <property type="entry name" value="Rhs_assc_core"/>
</dbReference>
<evidence type="ECO:0000313" key="4">
    <source>
        <dbReference type="Proteomes" id="UP001302368"/>
    </source>
</evidence>
<dbReference type="PANTHER" id="PTHR32305:SF15">
    <property type="entry name" value="PROTEIN RHSA-RELATED"/>
    <property type="match status" value="1"/>
</dbReference>
<proteinExistence type="inferred from homology"/>
<keyword evidence="4" id="KW-1185">Reference proteome</keyword>
<dbReference type="InterPro" id="IPR006530">
    <property type="entry name" value="YD"/>
</dbReference>
<dbReference type="Proteomes" id="UP001302368">
    <property type="component" value="Chromosome"/>
</dbReference>
<dbReference type="NCBIfam" id="TIGR03696">
    <property type="entry name" value="Rhs_assc_core"/>
    <property type="match status" value="1"/>
</dbReference>
<organism evidence="3 4">
    <name type="scientific">Kosakonia sacchari</name>
    <dbReference type="NCBI Taxonomy" id="1158459"/>
    <lineage>
        <taxon>Bacteria</taxon>
        <taxon>Pseudomonadati</taxon>
        <taxon>Pseudomonadota</taxon>
        <taxon>Gammaproteobacteria</taxon>
        <taxon>Enterobacterales</taxon>
        <taxon>Enterobacteriaceae</taxon>
        <taxon>Kosakonia</taxon>
    </lineage>
</organism>
<reference evidence="3 4" key="1">
    <citation type="submission" date="2023-10" db="EMBL/GenBank/DDBJ databases">
        <title>Genome sequencing of the isolated polysaccharide-producing bacterium Kosakonia sacchari KS2022.</title>
        <authorList>
            <person name="Yi X."/>
        </authorList>
    </citation>
    <scope>NUCLEOTIDE SEQUENCE [LARGE SCALE GENOMIC DNA]</scope>
    <source>
        <strain evidence="3 4">KS2022</strain>
    </source>
</reference>
<evidence type="ECO:0000256" key="1">
    <source>
        <dbReference type="ARBA" id="ARBA00009455"/>
    </source>
</evidence>
<accession>A0ABZ0MSL7</accession>
<dbReference type="Gene3D" id="2.180.10.10">
    <property type="entry name" value="RHS repeat-associated core"/>
    <property type="match status" value="1"/>
</dbReference>
<evidence type="ECO:0000259" key="2">
    <source>
        <dbReference type="Pfam" id="PF03527"/>
    </source>
</evidence>
<dbReference type="PANTHER" id="PTHR32305">
    <property type="match status" value="1"/>
</dbReference>
<dbReference type="InterPro" id="IPR050708">
    <property type="entry name" value="T6SS_VgrG/RHS"/>
</dbReference>
<name>A0ABZ0MSL7_9ENTR</name>
<dbReference type="Pfam" id="PF03527">
    <property type="entry name" value="RHS"/>
    <property type="match status" value="1"/>
</dbReference>
<evidence type="ECO:0000313" key="3">
    <source>
        <dbReference type="EMBL" id="WOZ77714.1"/>
    </source>
</evidence>
<protein>
    <submittedName>
        <fullName evidence="3">RHS repeat-associated core domain-containing protein</fullName>
    </submittedName>
</protein>